<accession>A0A8X6IU68</accession>
<protein>
    <submittedName>
        <fullName evidence="2">Uncharacterized protein</fullName>
    </submittedName>
</protein>
<feature type="region of interest" description="Disordered" evidence="1">
    <location>
        <begin position="88"/>
        <end position="110"/>
    </location>
</feature>
<name>A0A8X6IU68_NEPPI</name>
<gene>
    <name evidence="2" type="ORF">NPIL_607131</name>
</gene>
<proteinExistence type="predicted"/>
<evidence type="ECO:0000256" key="1">
    <source>
        <dbReference type="SAM" id="MobiDB-lite"/>
    </source>
</evidence>
<organism evidence="2 3">
    <name type="scientific">Nephila pilipes</name>
    <name type="common">Giant wood spider</name>
    <name type="synonym">Nephila maculata</name>
    <dbReference type="NCBI Taxonomy" id="299642"/>
    <lineage>
        <taxon>Eukaryota</taxon>
        <taxon>Metazoa</taxon>
        <taxon>Ecdysozoa</taxon>
        <taxon>Arthropoda</taxon>
        <taxon>Chelicerata</taxon>
        <taxon>Arachnida</taxon>
        <taxon>Araneae</taxon>
        <taxon>Araneomorphae</taxon>
        <taxon>Entelegynae</taxon>
        <taxon>Araneoidea</taxon>
        <taxon>Nephilidae</taxon>
        <taxon>Nephila</taxon>
    </lineage>
</organism>
<sequence length="110" mass="12768">MNESLDSVADSVSKRSLQDIETLSFNEITKQTGQTAVDQSTWDVRCSNPSSNHSMEKEKKAEDLVSVSWLPGQRTYDRYGIKRLSKLMKKKIKRKDHHHRQKKKNRSSFS</sequence>
<evidence type="ECO:0000313" key="3">
    <source>
        <dbReference type="Proteomes" id="UP000887013"/>
    </source>
</evidence>
<dbReference type="Proteomes" id="UP000887013">
    <property type="component" value="Unassembled WGS sequence"/>
</dbReference>
<keyword evidence="3" id="KW-1185">Reference proteome</keyword>
<dbReference type="AlphaFoldDB" id="A0A8X6IU68"/>
<evidence type="ECO:0000313" key="2">
    <source>
        <dbReference type="EMBL" id="GFS60299.1"/>
    </source>
</evidence>
<dbReference type="EMBL" id="BMAW01093433">
    <property type="protein sequence ID" value="GFS60299.1"/>
    <property type="molecule type" value="Genomic_DNA"/>
</dbReference>
<comment type="caution">
    <text evidence="2">The sequence shown here is derived from an EMBL/GenBank/DDBJ whole genome shotgun (WGS) entry which is preliminary data.</text>
</comment>
<reference evidence="2" key="1">
    <citation type="submission" date="2020-08" db="EMBL/GenBank/DDBJ databases">
        <title>Multicomponent nature underlies the extraordinary mechanical properties of spider dragline silk.</title>
        <authorList>
            <person name="Kono N."/>
            <person name="Nakamura H."/>
            <person name="Mori M."/>
            <person name="Yoshida Y."/>
            <person name="Ohtoshi R."/>
            <person name="Malay A.D."/>
            <person name="Moran D.A.P."/>
            <person name="Tomita M."/>
            <person name="Numata K."/>
            <person name="Arakawa K."/>
        </authorList>
    </citation>
    <scope>NUCLEOTIDE SEQUENCE</scope>
</reference>